<dbReference type="EMBL" id="JARKIB010000046">
    <property type="protein sequence ID" value="KAJ7756574.1"/>
    <property type="molecule type" value="Genomic_DNA"/>
</dbReference>
<evidence type="ECO:0000313" key="1">
    <source>
        <dbReference type="EMBL" id="KAJ7756574.1"/>
    </source>
</evidence>
<dbReference type="GO" id="GO:0005506">
    <property type="term" value="F:iron ion binding"/>
    <property type="evidence" value="ECO:0007669"/>
    <property type="project" value="InterPro"/>
</dbReference>
<gene>
    <name evidence="1" type="ORF">B0H16DRAFT_1689824</name>
</gene>
<dbReference type="InterPro" id="IPR036396">
    <property type="entry name" value="Cyt_P450_sf"/>
</dbReference>
<protein>
    <recommendedName>
        <fullName evidence="3">Cytochrome P450</fullName>
    </recommendedName>
</protein>
<organism evidence="1 2">
    <name type="scientific">Mycena metata</name>
    <dbReference type="NCBI Taxonomy" id="1033252"/>
    <lineage>
        <taxon>Eukaryota</taxon>
        <taxon>Fungi</taxon>
        <taxon>Dikarya</taxon>
        <taxon>Basidiomycota</taxon>
        <taxon>Agaricomycotina</taxon>
        <taxon>Agaricomycetes</taxon>
        <taxon>Agaricomycetidae</taxon>
        <taxon>Agaricales</taxon>
        <taxon>Marasmiineae</taxon>
        <taxon>Mycenaceae</taxon>
        <taxon>Mycena</taxon>
    </lineage>
</organism>
<dbReference type="SUPFAM" id="SSF48264">
    <property type="entry name" value="Cytochrome P450"/>
    <property type="match status" value="1"/>
</dbReference>
<dbReference type="GO" id="GO:0020037">
    <property type="term" value="F:heme binding"/>
    <property type="evidence" value="ECO:0007669"/>
    <property type="project" value="InterPro"/>
</dbReference>
<dbReference type="Proteomes" id="UP001215598">
    <property type="component" value="Unassembled WGS sequence"/>
</dbReference>
<name>A0AAD7NEM1_9AGAR</name>
<reference evidence="1" key="1">
    <citation type="submission" date="2023-03" db="EMBL/GenBank/DDBJ databases">
        <title>Massive genome expansion in bonnet fungi (Mycena s.s.) driven by repeated elements and novel gene families across ecological guilds.</title>
        <authorList>
            <consortium name="Lawrence Berkeley National Laboratory"/>
            <person name="Harder C.B."/>
            <person name="Miyauchi S."/>
            <person name="Viragh M."/>
            <person name="Kuo A."/>
            <person name="Thoen E."/>
            <person name="Andreopoulos B."/>
            <person name="Lu D."/>
            <person name="Skrede I."/>
            <person name="Drula E."/>
            <person name="Henrissat B."/>
            <person name="Morin E."/>
            <person name="Kohler A."/>
            <person name="Barry K."/>
            <person name="LaButti K."/>
            <person name="Morin E."/>
            <person name="Salamov A."/>
            <person name="Lipzen A."/>
            <person name="Mereny Z."/>
            <person name="Hegedus B."/>
            <person name="Baldrian P."/>
            <person name="Stursova M."/>
            <person name="Weitz H."/>
            <person name="Taylor A."/>
            <person name="Grigoriev I.V."/>
            <person name="Nagy L.G."/>
            <person name="Martin F."/>
            <person name="Kauserud H."/>
        </authorList>
    </citation>
    <scope>NUCLEOTIDE SEQUENCE</scope>
    <source>
        <strain evidence="1">CBHHK182m</strain>
    </source>
</reference>
<sequence>MSSLAIVAASLLPLFLLYLVFRRPRTIRNIPGPPSPSWIFGNTLQLLLPAQYGEHEFAWQKLYGAVYQLKNCFGVRSVHLLASCLIPPQQDRLMVSDPAALHCIVNSSHFKLAPALENQLYLVNGRKSLVLVPAEEHKSLRAALNVGFTAAAVRGYQSIFEKAASRVIYKGTGFLAWHAVAWRAAVAVLACPNVPLEAFFGDLVFEG</sequence>
<proteinExistence type="predicted"/>
<evidence type="ECO:0000313" key="2">
    <source>
        <dbReference type="Proteomes" id="UP001215598"/>
    </source>
</evidence>
<keyword evidence="2" id="KW-1185">Reference proteome</keyword>
<evidence type="ECO:0008006" key="3">
    <source>
        <dbReference type="Google" id="ProtNLM"/>
    </source>
</evidence>
<dbReference type="AlphaFoldDB" id="A0AAD7NEM1"/>
<dbReference type="GO" id="GO:0004497">
    <property type="term" value="F:monooxygenase activity"/>
    <property type="evidence" value="ECO:0007669"/>
    <property type="project" value="InterPro"/>
</dbReference>
<dbReference type="GO" id="GO:0016705">
    <property type="term" value="F:oxidoreductase activity, acting on paired donors, with incorporation or reduction of molecular oxygen"/>
    <property type="evidence" value="ECO:0007669"/>
    <property type="project" value="InterPro"/>
</dbReference>
<accession>A0AAD7NEM1</accession>
<dbReference type="Gene3D" id="1.10.630.10">
    <property type="entry name" value="Cytochrome P450"/>
    <property type="match status" value="1"/>
</dbReference>
<comment type="caution">
    <text evidence="1">The sequence shown here is derived from an EMBL/GenBank/DDBJ whole genome shotgun (WGS) entry which is preliminary data.</text>
</comment>